<comment type="caution">
    <text evidence="1">The sequence shown here is derived from an EMBL/GenBank/DDBJ whole genome shotgun (WGS) entry which is preliminary data.</text>
</comment>
<dbReference type="PANTHER" id="PTHR32094:SF5">
    <property type="entry name" value="FANCONI ANEMIA GROUP E PROTEIN"/>
    <property type="match status" value="1"/>
</dbReference>
<dbReference type="EMBL" id="JAVXUP010002173">
    <property type="protein sequence ID" value="KAK3005057.1"/>
    <property type="molecule type" value="Genomic_DNA"/>
</dbReference>
<dbReference type="AlphaFoldDB" id="A0AA89AJY6"/>
<name>A0AA89AJY6_9ASTE</name>
<dbReference type="InterPro" id="IPR039685">
    <property type="entry name" value="FANCE"/>
</dbReference>
<proteinExistence type="predicted"/>
<evidence type="ECO:0000313" key="2">
    <source>
        <dbReference type="Proteomes" id="UP001188597"/>
    </source>
</evidence>
<gene>
    <name evidence="1" type="ORF">RJ639_017394</name>
</gene>
<evidence type="ECO:0000313" key="1">
    <source>
        <dbReference type="EMBL" id="KAK3005057.1"/>
    </source>
</evidence>
<dbReference type="PANTHER" id="PTHR32094">
    <property type="entry name" value="FANCONI ANEMIA GROUP E PROTEIN"/>
    <property type="match status" value="1"/>
</dbReference>
<dbReference type="GO" id="GO:0043240">
    <property type="term" value="C:Fanconi anaemia nuclear complex"/>
    <property type="evidence" value="ECO:0007669"/>
    <property type="project" value="InterPro"/>
</dbReference>
<sequence length="506" mass="56445">MEPWVPLFDIFLNSTCPETEASQWLQQSFNPSSSTTTSAAAAATTTTTTSPFLSLLTNPTNIIVVNSSSPSPSPTPTKRVMWIQTLPNTVQARILSFLALEHRRFSKRDLSRLAKDVLKDGKEIDFWVKKSARQLLDVLSESSYEWVSCLNLDSEEERVDDEFGLLPDWLKDAASSNESVLPWLPMSLDEFDLGMPFGSGSVDEYSSMEVDERKEEDLDKGETADNVVHLINDSIDPNIAKMAASLRSRILNYESSSLTVELASQIRKLCVESAADSLTVLGLIEPWKADDETASVLMSHLSNGSEEELGWVSHILCSILLPKLLVLNEPASRVLVTATIEYCKLHQRACVYGLLFPLFLRMEGVNNPIGDLIIRVLRECLHPAHVSAFCQKLLCGEQGRRNYVCLPCHKCLISDELVWTEPLFNLFQHILNHNVHITQDSADQLVYQVQELAGRFSKSLKFGNFLLCLVTKCAPLLKSHKLSLTEAVQCTDTIVTKSILSKLANL</sequence>
<evidence type="ECO:0008006" key="3">
    <source>
        <dbReference type="Google" id="ProtNLM"/>
    </source>
</evidence>
<reference evidence="1" key="1">
    <citation type="submission" date="2022-12" db="EMBL/GenBank/DDBJ databases">
        <title>Draft genome assemblies for two species of Escallonia (Escalloniales).</title>
        <authorList>
            <person name="Chanderbali A."/>
            <person name="Dervinis C."/>
            <person name="Anghel I."/>
            <person name="Soltis D."/>
            <person name="Soltis P."/>
            <person name="Zapata F."/>
        </authorList>
    </citation>
    <scope>NUCLEOTIDE SEQUENCE</scope>
    <source>
        <strain evidence="1">UCBG64.0493</strain>
        <tissue evidence="1">Leaf</tissue>
    </source>
</reference>
<dbReference type="Proteomes" id="UP001188597">
    <property type="component" value="Unassembled WGS sequence"/>
</dbReference>
<dbReference type="Gene3D" id="1.25.40.480">
    <property type="match status" value="1"/>
</dbReference>
<dbReference type="GO" id="GO:0036297">
    <property type="term" value="P:interstrand cross-link repair"/>
    <property type="evidence" value="ECO:0007669"/>
    <property type="project" value="InterPro"/>
</dbReference>
<keyword evidence="2" id="KW-1185">Reference proteome</keyword>
<accession>A0AA89AJY6</accession>
<organism evidence="1 2">
    <name type="scientific">Escallonia herrerae</name>
    <dbReference type="NCBI Taxonomy" id="1293975"/>
    <lineage>
        <taxon>Eukaryota</taxon>
        <taxon>Viridiplantae</taxon>
        <taxon>Streptophyta</taxon>
        <taxon>Embryophyta</taxon>
        <taxon>Tracheophyta</taxon>
        <taxon>Spermatophyta</taxon>
        <taxon>Magnoliopsida</taxon>
        <taxon>eudicotyledons</taxon>
        <taxon>Gunneridae</taxon>
        <taxon>Pentapetalae</taxon>
        <taxon>asterids</taxon>
        <taxon>campanulids</taxon>
        <taxon>Escalloniales</taxon>
        <taxon>Escalloniaceae</taxon>
        <taxon>Escallonia</taxon>
    </lineage>
</organism>
<protein>
    <recommendedName>
        <fullName evidence="3">Fanconi Anaemia group E protein C-terminal domain-containing protein</fullName>
    </recommendedName>
</protein>